<organism evidence="1">
    <name type="scientific">Anguilla anguilla</name>
    <name type="common">European freshwater eel</name>
    <name type="synonym">Muraena anguilla</name>
    <dbReference type="NCBI Taxonomy" id="7936"/>
    <lineage>
        <taxon>Eukaryota</taxon>
        <taxon>Metazoa</taxon>
        <taxon>Chordata</taxon>
        <taxon>Craniata</taxon>
        <taxon>Vertebrata</taxon>
        <taxon>Euteleostomi</taxon>
        <taxon>Actinopterygii</taxon>
        <taxon>Neopterygii</taxon>
        <taxon>Teleostei</taxon>
        <taxon>Anguilliformes</taxon>
        <taxon>Anguillidae</taxon>
        <taxon>Anguilla</taxon>
    </lineage>
</organism>
<name>A0A0E9TZU7_ANGAN</name>
<proteinExistence type="predicted"/>
<reference evidence="1" key="2">
    <citation type="journal article" date="2015" name="Fish Shellfish Immunol.">
        <title>Early steps in the European eel (Anguilla anguilla)-Vibrio vulnificus interaction in the gills: Role of the RtxA13 toxin.</title>
        <authorList>
            <person name="Callol A."/>
            <person name="Pajuelo D."/>
            <person name="Ebbesson L."/>
            <person name="Teles M."/>
            <person name="MacKenzie S."/>
            <person name="Amaro C."/>
        </authorList>
    </citation>
    <scope>NUCLEOTIDE SEQUENCE</scope>
</reference>
<evidence type="ECO:0000313" key="1">
    <source>
        <dbReference type="EMBL" id="JAH59007.1"/>
    </source>
</evidence>
<sequence length="25" mass="2919">MMYTLLDSKYEVLFLACIPLLMPNV</sequence>
<protein>
    <submittedName>
        <fullName evidence="1">Uncharacterized protein</fullName>
    </submittedName>
</protein>
<accession>A0A0E9TZU7</accession>
<dbReference type="EMBL" id="GBXM01049570">
    <property type="protein sequence ID" value="JAH59007.1"/>
    <property type="molecule type" value="Transcribed_RNA"/>
</dbReference>
<reference evidence="1" key="1">
    <citation type="submission" date="2014-11" db="EMBL/GenBank/DDBJ databases">
        <authorList>
            <person name="Amaro Gonzalez C."/>
        </authorList>
    </citation>
    <scope>NUCLEOTIDE SEQUENCE</scope>
</reference>
<dbReference type="AlphaFoldDB" id="A0A0E9TZU7"/>